<reference evidence="3" key="1">
    <citation type="submission" date="2021-03" db="EMBL/GenBank/DDBJ databases">
        <authorList>
            <person name="Tagirdzhanova G."/>
        </authorList>
    </citation>
    <scope>NUCLEOTIDE SEQUENCE</scope>
</reference>
<evidence type="ECO:0000313" key="3">
    <source>
        <dbReference type="EMBL" id="CAF9927604.1"/>
    </source>
</evidence>
<dbReference type="PANTHER" id="PTHR42354">
    <property type="entry name" value="C2H2-TYPE DOMAIN-CONTAINING PROTEIN"/>
    <property type="match status" value="1"/>
</dbReference>
<name>A0A8H3FN73_9LECA</name>
<dbReference type="Proteomes" id="UP000664534">
    <property type="component" value="Unassembled WGS sequence"/>
</dbReference>
<evidence type="ECO:0000256" key="1">
    <source>
        <dbReference type="SAM" id="MobiDB-lite"/>
    </source>
</evidence>
<feature type="signal peptide" evidence="2">
    <location>
        <begin position="1"/>
        <end position="19"/>
    </location>
</feature>
<comment type="caution">
    <text evidence="3">The sequence shown here is derived from an EMBL/GenBank/DDBJ whole genome shotgun (WGS) entry which is preliminary data.</text>
</comment>
<dbReference type="OrthoDB" id="25896at2759"/>
<feature type="chain" id="PRO_5034808530" description="C2H2-type domain-containing protein" evidence="2">
    <location>
        <begin position="20"/>
        <end position="613"/>
    </location>
</feature>
<accession>A0A8H3FN73</accession>
<proteinExistence type="predicted"/>
<keyword evidence="4" id="KW-1185">Reference proteome</keyword>
<dbReference type="AlphaFoldDB" id="A0A8H3FN73"/>
<evidence type="ECO:0008006" key="5">
    <source>
        <dbReference type="Google" id="ProtNLM"/>
    </source>
</evidence>
<organism evidence="3 4">
    <name type="scientific">Imshaugia aleurites</name>
    <dbReference type="NCBI Taxonomy" id="172621"/>
    <lineage>
        <taxon>Eukaryota</taxon>
        <taxon>Fungi</taxon>
        <taxon>Dikarya</taxon>
        <taxon>Ascomycota</taxon>
        <taxon>Pezizomycotina</taxon>
        <taxon>Lecanoromycetes</taxon>
        <taxon>OSLEUM clade</taxon>
        <taxon>Lecanoromycetidae</taxon>
        <taxon>Lecanorales</taxon>
        <taxon>Lecanorineae</taxon>
        <taxon>Parmeliaceae</taxon>
        <taxon>Imshaugia</taxon>
    </lineage>
</organism>
<feature type="region of interest" description="Disordered" evidence="1">
    <location>
        <begin position="272"/>
        <end position="343"/>
    </location>
</feature>
<keyword evidence="2" id="KW-0732">Signal</keyword>
<feature type="compositionally biased region" description="Polar residues" evidence="1">
    <location>
        <begin position="284"/>
        <end position="317"/>
    </location>
</feature>
<sequence length="613" mass="67533">MSGMEVVAVLGCVAAVVSAYKDGGKIVKQIKAKRAAKKALAPTQTLESSLERGPIAVEQAKDNGIERYGSNFATGDRIATEALRNIIIELQGTLLRHLWSVFTAQENDEVTDFNILVDVSDFGRIQSVTVLNDLYMRMAQAAPLQQDSRFITPATPSQQVASQILAKSPTLALQSLPLEDPVPKKNSLDSTRRKWGIFPSRGHKIESEIAAESLTSGSIHESTLNDSLLGIQYGGNVLSEETLSSRVKSTSPGFLADGAVASSPWNISSDLSIDEENPWREEPSSLNGDIENVSSPKMSSGTGNNVYMQRRQSTEATLVQDPPRPSREPKPMRRLGPPKPRKQLVSEALPVAESRTPPQFKEPQKKFPFIPRRRNAPDVPQEATPAQTHNLTPTISLISRTQTNQSSGIGSRNAYGGYCKGAYKMQVNLDKESVNLRNQSTSMTGQSNYWACASSKCAFEGPACKNGKNWMFDDTVRAHSAVQYRWTFLAKCHVALSRVKNGEYDYQCVFCGIQPSLYRGEQAFIEHVSEQHRGQQPDPAISEKIRCIYGRVALEEEEFDVNLTPREDLPLVHRQVFVDTPDPITGPGDDDAALDDGVFEWPAIEDLSSTSHR</sequence>
<evidence type="ECO:0000313" key="4">
    <source>
        <dbReference type="Proteomes" id="UP000664534"/>
    </source>
</evidence>
<evidence type="ECO:0000256" key="2">
    <source>
        <dbReference type="SAM" id="SignalP"/>
    </source>
</evidence>
<dbReference type="EMBL" id="CAJPDT010000047">
    <property type="protein sequence ID" value="CAF9927604.1"/>
    <property type="molecule type" value="Genomic_DNA"/>
</dbReference>
<dbReference type="PANTHER" id="PTHR42354:SF1">
    <property type="entry name" value="C2H2-TYPE DOMAIN-CONTAINING PROTEIN"/>
    <property type="match status" value="1"/>
</dbReference>
<protein>
    <recommendedName>
        <fullName evidence="5">C2H2-type domain-containing protein</fullName>
    </recommendedName>
</protein>
<gene>
    <name evidence="3" type="ORF">IMSHALPRED_007251</name>
</gene>